<comment type="caution">
    <text evidence="3">The sequence shown here is derived from an EMBL/GenBank/DDBJ whole genome shotgun (WGS) entry which is preliminary data.</text>
</comment>
<name>A0A9P6NJI2_9BASI</name>
<reference evidence="3" key="1">
    <citation type="submission" date="2013-11" db="EMBL/GenBank/DDBJ databases">
        <title>Genome sequence of the fusiform rust pathogen reveals effectors for host alternation and coevolution with pine.</title>
        <authorList>
            <consortium name="DOE Joint Genome Institute"/>
            <person name="Smith K."/>
            <person name="Pendleton A."/>
            <person name="Kubisiak T."/>
            <person name="Anderson C."/>
            <person name="Salamov A."/>
            <person name="Aerts A."/>
            <person name="Riley R."/>
            <person name="Clum A."/>
            <person name="Lindquist E."/>
            <person name="Ence D."/>
            <person name="Campbell M."/>
            <person name="Kronenberg Z."/>
            <person name="Feau N."/>
            <person name="Dhillon B."/>
            <person name="Hamelin R."/>
            <person name="Burleigh J."/>
            <person name="Smith J."/>
            <person name="Yandell M."/>
            <person name="Nelson C."/>
            <person name="Grigoriev I."/>
            <person name="Davis J."/>
        </authorList>
    </citation>
    <scope>NUCLEOTIDE SEQUENCE</scope>
    <source>
        <strain evidence="3">G11</strain>
    </source>
</reference>
<evidence type="ECO:0000313" key="4">
    <source>
        <dbReference type="Proteomes" id="UP000886653"/>
    </source>
</evidence>
<keyword evidence="2" id="KW-0732">Signal</keyword>
<dbReference type="PANTHER" id="PTHR40633">
    <property type="entry name" value="MATRIX PROTEIN, PUTATIVE (AFU_ORTHOLOGUE AFUA_8G05410)-RELATED"/>
    <property type="match status" value="1"/>
</dbReference>
<accession>A0A9P6NJI2</accession>
<feature type="chain" id="PRO_5040127386" evidence="2">
    <location>
        <begin position="18"/>
        <end position="271"/>
    </location>
</feature>
<gene>
    <name evidence="3" type="ORF">CROQUDRAFT_134201</name>
</gene>
<protein>
    <submittedName>
        <fullName evidence="3">Uncharacterized protein</fullName>
    </submittedName>
</protein>
<feature type="compositionally biased region" description="Polar residues" evidence="1">
    <location>
        <begin position="117"/>
        <end position="132"/>
    </location>
</feature>
<organism evidence="3 4">
    <name type="scientific">Cronartium quercuum f. sp. fusiforme G11</name>
    <dbReference type="NCBI Taxonomy" id="708437"/>
    <lineage>
        <taxon>Eukaryota</taxon>
        <taxon>Fungi</taxon>
        <taxon>Dikarya</taxon>
        <taxon>Basidiomycota</taxon>
        <taxon>Pucciniomycotina</taxon>
        <taxon>Pucciniomycetes</taxon>
        <taxon>Pucciniales</taxon>
        <taxon>Coleosporiaceae</taxon>
        <taxon>Cronartium</taxon>
    </lineage>
</organism>
<sequence>MNSIALIGLLCISIARAAVTPTAPGPGQSFAEGSDCLIQWDLDSTGKWSSFSIDLMSGSNTGMTLVTNVASGLDGTKGDKSHTWKCPKVTPNSAIYFYQFTQTGEPTTWTTRFTITSASGASTPPAQSTQPDGKSIPWGTGHLADGSTPSTTTTATTNATTSPPTTTTTTTNSSSASTTPVNSTINTTSTDTTPNTTGASNISTVSSSTTSTSPKASSGSTSGTSLTSGTKSSSSTSGNQSTAAPTSAAPRSLTPCSSMALILIVGLVIFA</sequence>
<dbReference type="Proteomes" id="UP000886653">
    <property type="component" value="Unassembled WGS sequence"/>
</dbReference>
<proteinExistence type="predicted"/>
<evidence type="ECO:0000256" key="2">
    <source>
        <dbReference type="SAM" id="SignalP"/>
    </source>
</evidence>
<dbReference type="AlphaFoldDB" id="A0A9P6NJI2"/>
<feature type="region of interest" description="Disordered" evidence="1">
    <location>
        <begin position="117"/>
        <end position="253"/>
    </location>
</feature>
<dbReference type="OrthoDB" id="2432613at2759"/>
<dbReference type="PANTHER" id="PTHR40633:SF1">
    <property type="entry name" value="GPI ANCHORED SERINE-THREONINE RICH PROTEIN (AFU_ORTHOLOGUE AFUA_1G03630)"/>
    <property type="match status" value="1"/>
</dbReference>
<feature type="signal peptide" evidence="2">
    <location>
        <begin position="1"/>
        <end position="17"/>
    </location>
</feature>
<dbReference type="EMBL" id="MU167290">
    <property type="protein sequence ID" value="KAG0144710.1"/>
    <property type="molecule type" value="Genomic_DNA"/>
</dbReference>
<dbReference type="InterPro" id="IPR052982">
    <property type="entry name" value="SRP1/TIP1-like"/>
</dbReference>
<evidence type="ECO:0000313" key="3">
    <source>
        <dbReference type="EMBL" id="KAG0144710.1"/>
    </source>
</evidence>
<evidence type="ECO:0000256" key="1">
    <source>
        <dbReference type="SAM" id="MobiDB-lite"/>
    </source>
</evidence>
<keyword evidence="4" id="KW-1185">Reference proteome</keyword>
<feature type="compositionally biased region" description="Low complexity" evidence="1">
    <location>
        <begin position="147"/>
        <end position="253"/>
    </location>
</feature>